<dbReference type="InterPro" id="IPR017581">
    <property type="entry name" value="AtpR-like"/>
</dbReference>
<feature type="transmembrane region" description="Helical" evidence="1">
    <location>
        <begin position="63"/>
        <end position="80"/>
    </location>
</feature>
<keyword evidence="1" id="KW-0472">Membrane</keyword>
<keyword evidence="1" id="KW-1133">Transmembrane helix</keyword>
<keyword evidence="1" id="KW-0812">Transmembrane</keyword>
<dbReference type="Proteomes" id="UP000192491">
    <property type="component" value="Unassembled WGS sequence"/>
</dbReference>
<dbReference type="EMBL" id="MTEJ01000103">
    <property type="protein sequence ID" value="OQX10843.1"/>
    <property type="molecule type" value="Genomic_DNA"/>
</dbReference>
<feature type="transmembrane region" description="Helical" evidence="1">
    <location>
        <begin position="37"/>
        <end position="57"/>
    </location>
</feature>
<dbReference type="Pfam" id="PF12966">
    <property type="entry name" value="AtpR"/>
    <property type="match status" value="1"/>
</dbReference>
<evidence type="ECO:0000313" key="2">
    <source>
        <dbReference type="EMBL" id="OQX10843.1"/>
    </source>
</evidence>
<reference evidence="2 3" key="1">
    <citation type="submission" date="2017-01" db="EMBL/GenBank/DDBJ databases">
        <title>Novel large sulfur bacteria in the metagenomes of groundwater-fed chemosynthetic microbial mats in the Lake Huron basin.</title>
        <authorList>
            <person name="Sharrar A.M."/>
            <person name="Flood B.E."/>
            <person name="Bailey J.V."/>
            <person name="Jones D.S."/>
            <person name="Biddanda B."/>
            <person name="Ruberg S.A."/>
            <person name="Marcus D.N."/>
            <person name="Dick G.J."/>
        </authorList>
    </citation>
    <scope>NUCLEOTIDE SEQUENCE [LARGE SCALE GENOMIC DNA]</scope>
    <source>
        <strain evidence="2">A8</strain>
    </source>
</reference>
<sequence>MMTILTLALLAGMVLGVFFFAGLWWTVRKGLVAANPALWFLGSFLLRTAVTLTGFYMVGANDWRRLLAVLVGFVLARALLTRQLHSMGGQSCT</sequence>
<name>A0A1Y1QPK9_9GAMM</name>
<dbReference type="NCBIfam" id="TIGR03165">
    <property type="entry name" value="F1F0_chp_2"/>
    <property type="match status" value="1"/>
</dbReference>
<organism evidence="2 3">
    <name type="scientific">Thiothrix lacustris</name>
    <dbReference type="NCBI Taxonomy" id="525917"/>
    <lineage>
        <taxon>Bacteria</taxon>
        <taxon>Pseudomonadati</taxon>
        <taxon>Pseudomonadota</taxon>
        <taxon>Gammaproteobacteria</taxon>
        <taxon>Thiotrichales</taxon>
        <taxon>Thiotrichaceae</taxon>
        <taxon>Thiothrix</taxon>
    </lineage>
</organism>
<gene>
    <name evidence="2" type="ORF">BWK73_19315</name>
</gene>
<dbReference type="AlphaFoldDB" id="A0A1Y1QPK9"/>
<evidence type="ECO:0000313" key="3">
    <source>
        <dbReference type="Proteomes" id="UP000192491"/>
    </source>
</evidence>
<accession>A0A1Y1QPK9</accession>
<comment type="caution">
    <text evidence="2">The sequence shown here is derived from an EMBL/GenBank/DDBJ whole genome shotgun (WGS) entry which is preliminary data.</text>
</comment>
<protein>
    <recommendedName>
        <fullName evidence="4">ATPase F0F1</fullName>
    </recommendedName>
</protein>
<feature type="transmembrane region" description="Helical" evidence="1">
    <location>
        <begin position="6"/>
        <end position="25"/>
    </location>
</feature>
<evidence type="ECO:0000256" key="1">
    <source>
        <dbReference type="SAM" id="Phobius"/>
    </source>
</evidence>
<evidence type="ECO:0008006" key="4">
    <source>
        <dbReference type="Google" id="ProtNLM"/>
    </source>
</evidence>
<proteinExistence type="predicted"/>